<dbReference type="InterPro" id="IPR027417">
    <property type="entry name" value="P-loop_NTPase"/>
</dbReference>
<dbReference type="GO" id="GO:0002949">
    <property type="term" value="P:tRNA threonylcarbamoyladenosine modification"/>
    <property type="evidence" value="ECO:0007669"/>
    <property type="project" value="InterPro"/>
</dbReference>
<reference evidence="11" key="1">
    <citation type="submission" date="2021-01" db="EMBL/GenBank/DDBJ databases">
        <title>Genome public.</title>
        <authorList>
            <person name="Liu C."/>
            <person name="Sun Q."/>
        </authorList>
    </citation>
    <scope>NUCLEOTIDE SEQUENCE</scope>
    <source>
        <strain evidence="11">M6</strain>
    </source>
</reference>
<evidence type="ECO:0000256" key="10">
    <source>
        <dbReference type="ARBA" id="ARBA00032441"/>
    </source>
</evidence>
<evidence type="ECO:0000256" key="6">
    <source>
        <dbReference type="ARBA" id="ARBA00022723"/>
    </source>
</evidence>
<dbReference type="InterPro" id="IPR003442">
    <property type="entry name" value="T6A_TsaE"/>
</dbReference>
<evidence type="ECO:0000256" key="8">
    <source>
        <dbReference type="ARBA" id="ARBA00022840"/>
    </source>
</evidence>
<keyword evidence="7" id="KW-0547">Nucleotide-binding</keyword>
<protein>
    <recommendedName>
        <fullName evidence="3">tRNA threonylcarbamoyladenosine biosynthesis protein TsaE</fullName>
    </recommendedName>
    <alternativeName>
        <fullName evidence="10">t(6)A37 threonylcarbamoyladenosine biosynthesis protein TsaE</fullName>
    </alternativeName>
</protein>
<dbReference type="GO" id="GO:0005737">
    <property type="term" value="C:cytoplasm"/>
    <property type="evidence" value="ECO:0007669"/>
    <property type="project" value="UniProtKB-SubCell"/>
</dbReference>
<dbReference type="SUPFAM" id="SSF52540">
    <property type="entry name" value="P-loop containing nucleoside triphosphate hydrolases"/>
    <property type="match status" value="1"/>
</dbReference>
<dbReference type="GO" id="GO:0046872">
    <property type="term" value="F:metal ion binding"/>
    <property type="evidence" value="ECO:0007669"/>
    <property type="project" value="UniProtKB-KW"/>
</dbReference>
<keyword evidence="5" id="KW-0819">tRNA processing</keyword>
<keyword evidence="9" id="KW-0460">Magnesium</keyword>
<keyword evidence="6" id="KW-0479">Metal-binding</keyword>
<keyword evidence="8" id="KW-0067">ATP-binding</keyword>
<dbReference type="NCBIfam" id="TIGR00150">
    <property type="entry name" value="T6A_YjeE"/>
    <property type="match status" value="1"/>
</dbReference>
<evidence type="ECO:0000256" key="7">
    <source>
        <dbReference type="ARBA" id="ARBA00022741"/>
    </source>
</evidence>
<evidence type="ECO:0000256" key="5">
    <source>
        <dbReference type="ARBA" id="ARBA00022694"/>
    </source>
</evidence>
<evidence type="ECO:0000256" key="2">
    <source>
        <dbReference type="ARBA" id="ARBA00007599"/>
    </source>
</evidence>
<evidence type="ECO:0000256" key="4">
    <source>
        <dbReference type="ARBA" id="ARBA00022490"/>
    </source>
</evidence>
<dbReference type="AlphaFoldDB" id="A0A934TYA3"/>
<dbReference type="PANTHER" id="PTHR33540:SF2">
    <property type="entry name" value="TRNA THREONYLCARBAMOYLADENOSINE BIOSYNTHESIS PROTEIN TSAE"/>
    <property type="match status" value="1"/>
</dbReference>
<comment type="caution">
    <text evidence="11">The sequence shown here is derived from an EMBL/GenBank/DDBJ whole genome shotgun (WGS) entry which is preliminary data.</text>
</comment>
<evidence type="ECO:0000313" key="12">
    <source>
        <dbReference type="Proteomes" id="UP000633365"/>
    </source>
</evidence>
<keyword evidence="12" id="KW-1185">Reference proteome</keyword>
<comment type="similarity">
    <text evidence="2">Belongs to the TsaE family.</text>
</comment>
<dbReference type="RefSeq" id="WP_186833386.1">
    <property type="nucleotide sequence ID" value="NZ_JAEQMG010000041.1"/>
</dbReference>
<name>A0A934TYA3_9FIRM</name>
<sequence>MRVTTSCARDTEQLGEKLASVLLGKEMIALFGDLGAGKTAFTRGLCAGLGIRDGVCSPTFAIVNAYQGKFPVYHFDMYRITDLDDLFATGFYDYIGNGVIIIEWSENIESELEPDCIRIRIEKTENENERIFDIRGLDEYADLFR</sequence>
<comment type="subcellular location">
    <subcellularLocation>
        <location evidence="1">Cytoplasm</location>
    </subcellularLocation>
</comment>
<organism evidence="11 12">
    <name type="scientific">Ruminococcus difficilis</name>
    <dbReference type="NCBI Taxonomy" id="2763069"/>
    <lineage>
        <taxon>Bacteria</taxon>
        <taxon>Bacillati</taxon>
        <taxon>Bacillota</taxon>
        <taxon>Clostridia</taxon>
        <taxon>Eubacteriales</taxon>
        <taxon>Oscillospiraceae</taxon>
        <taxon>Ruminococcus</taxon>
    </lineage>
</organism>
<evidence type="ECO:0000256" key="1">
    <source>
        <dbReference type="ARBA" id="ARBA00004496"/>
    </source>
</evidence>
<evidence type="ECO:0000256" key="3">
    <source>
        <dbReference type="ARBA" id="ARBA00019010"/>
    </source>
</evidence>
<evidence type="ECO:0000256" key="9">
    <source>
        <dbReference type="ARBA" id="ARBA00022842"/>
    </source>
</evidence>
<dbReference type="Proteomes" id="UP000633365">
    <property type="component" value="Unassembled WGS sequence"/>
</dbReference>
<dbReference type="Gene3D" id="3.40.50.300">
    <property type="entry name" value="P-loop containing nucleotide triphosphate hydrolases"/>
    <property type="match status" value="1"/>
</dbReference>
<evidence type="ECO:0000313" key="11">
    <source>
        <dbReference type="EMBL" id="MBK6087841.1"/>
    </source>
</evidence>
<dbReference type="EMBL" id="JAEQMG010000041">
    <property type="protein sequence ID" value="MBK6087841.1"/>
    <property type="molecule type" value="Genomic_DNA"/>
</dbReference>
<keyword evidence="4" id="KW-0963">Cytoplasm</keyword>
<dbReference type="Pfam" id="PF02367">
    <property type="entry name" value="TsaE"/>
    <property type="match status" value="1"/>
</dbReference>
<dbReference type="GO" id="GO:0005524">
    <property type="term" value="F:ATP binding"/>
    <property type="evidence" value="ECO:0007669"/>
    <property type="project" value="UniProtKB-KW"/>
</dbReference>
<accession>A0A934TYA3</accession>
<dbReference type="PANTHER" id="PTHR33540">
    <property type="entry name" value="TRNA THREONYLCARBAMOYLADENOSINE BIOSYNTHESIS PROTEIN TSAE"/>
    <property type="match status" value="1"/>
</dbReference>
<proteinExistence type="inferred from homology"/>
<gene>
    <name evidence="11" type="primary">tsaE</name>
    <name evidence="11" type="ORF">JKK62_04080</name>
</gene>